<dbReference type="InterPro" id="IPR016103">
    <property type="entry name" value="ProQ/FinO"/>
</dbReference>
<proteinExistence type="predicted"/>
<evidence type="ECO:0000256" key="3">
    <source>
        <dbReference type="ARBA" id="ARBA00023186"/>
    </source>
</evidence>
<dbReference type="PANTHER" id="PTHR38106">
    <property type="entry name" value="RNA CHAPERONE PROQ"/>
    <property type="match status" value="1"/>
</dbReference>
<keyword evidence="3" id="KW-0143">Chaperone</keyword>
<feature type="domain" description="ProQ/FinO" evidence="5">
    <location>
        <begin position="84"/>
        <end position="189"/>
    </location>
</feature>
<dbReference type="InterPro" id="IPR023529">
    <property type="entry name" value="ProQ"/>
</dbReference>
<organism evidence="6 7">
    <name type="scientific">Halomonas llamarensis</name>
    <dbReference type="NCBI Taxonomy" id="2945104"/>
    <lineage>
        <taxon>Bacteria</taxon>
        <taxon>Pseudomonadati</taxon>
        <taxon>Pseudomonadota</taxon>
        <taxon>Gammaproteobacteria</taxon>
        <taxon>Oceanospirillales</taxon>
        <taxon>Halomonadaceae</taxon>
        <taxon>Halomonas</taxon>
    </lineage>
</organism>
<dbReference type="InterPro" id="IPR036442">
    <property type="entry name" value="ProQ/FinO_sf"/>
</dbReference>
<feature type="compositionally biased region" description="Basic and acidic residues" evidence="4">
    <location>
        <begin position="235"/>
        <end position="250"/>
    </location>
</feature>
<dbReference type="Pfam" id="PF04352">
    <property type="entry name" value="ProQ"/>
    <property type="match status" value="1"/>
</dbReference>
<dbReference type="SUPFAM" id="SSF48657">
    <property type="entry name" value="FinO-like"/>
    <property type="match status" value="1"/>
</dbReference>
<dbReference type="RefSeq" id="WP_250080761.1">
    <property type="nucleotide sequence ID" value="NZ_JAMJPJ010000008.1"/>
</dbReference>
<evidence type="ECO:0000256" key="1">
    <source>
        <dbReference type="ARBA" id="ARBA00022490"/>
    </source>
</evidence>
<gene>
    <name evidence="6" type="ORF">M8006_07090</name>
</gene>
<keyword evidence="7" id="KW-1185">Reference proteome</keyword>
<protein>
    <submittedName>
        <fullName evidence="6">ProQ/FINO family protein</fullName>
    </submittedName>
</protein>
<accession>A0ABT0SQL8</accession>
<name>A0ABT0SQL8_9GAMM</name>
<dbReference type="PANTHER" id="PTHR38106:SF1">
    <property type="entry name" value="RNA CHAPERONE PROQ"/>
    <property type="match status" value="1"/>
</dbReference>
<feature type="compositionally biased region" description="Basic and acidic residues" evidence="4">
    <location>
        <begin position="174"/>
        <end position="187"/>
    </location>
</feature>
<evidence type="ECO:0000313" key="7">
    <source>
        <dbReference type="Proteomes" id="UP001165308"/>
    </source>
</evidence>
<feature type="region of interest" description="Disordered" evidence="4">
    <location>
        <begin position="32"/>
        <end position="89"/>
    </location>
</feature>
<evidence type="ECO:0000259" key="5">
    <source>
        <dbReference type="SMART" id="SM00945"/>
    </source>
</evidence>
<dbReference type="SMART" id="SM00945">
    <property type="entry name" value="ProQ"/>
    <property type="match status" value="1"/>
</dbReference>
<sequence>MAARVMQLLDDLEARLEHAQREINVLKEENQRLKQKLEEQGAAEEMQAPVQVPSMPQAPSTSPAVERTPVAEKSVESVEGVESAKPPSPQELLQQWYKRYPNAFFKGHTKPLKVGIHQDLAEREPWSNKLIRRALANYVNLPRYAKAMHAGVKRIDLDGNAVGVVDQQAAQFAAEKRQHNAPADKKAPKNVPQAAPKAEQNGDEKHPKNVHKPRQKPKEGASGEGNQQVEARPLSLEEKLASLQAKFERP</sequence>
<feature type="region of interest" description="Disordered" evidence="4">
    <location>
        <begin position="173"/>
        <end position="250"/>
    </location>
</feature>
<keyword evidence="2" id="KW-0694">RNA-binding</keyword>
<reference evidence="6" key="1">
    <citation type="submission" date="2022-05" db="EMBL/GenBank/DDBJ databases">
        <title>Halomonas geminus sp. nov. and Halomonas llamarensis sp. nov. isolated from high-altitude salars of the Atacama Desert.</title>
        <authorList>
            <person name="Hintersatz C."/>
            <person name="Rojas L.A."/>
            <person name="Wei T.-S."/>
            <person name="Kutschke S."/>
            <person name="Lehmann F."/>
            <person name="Jain R."/>
            <person name="Pollmann K."/>
        </authorList>
    </citation>
    <scope>NUCLEOTIDE SEQUENCE</scope>
    <source>
        <strain evidence="6">ATCHA</strain>
    </source>
</reference>
<dbReference type="EMBL" id="JAMJPJ010000008">
    <property type="protein sequence ID" value="MCL7929750.1"/>
    <property type="molecule type" value="Genomic_DNA"/>
</dbReference>
<keyword evidence="1" id="KW-0963">Cytoplasm</keyword>
<evidence type="ECO:0000256" key="2">
    <source>
        <dbReference type="ARBA" id="ARBA00022884"/>
    </source>
</evidence>
<evidence type="ECO:0000313" key="6">
    <source>
        <dbReference type="EMBL" id="MCL7929750.1"/>
    </source>
</evidence>
<dbReference type="Proteomes" id="UP001165308">
    <property type="component" value="Unassembled WGS sequence"/>
</dbReference>
<evidence type="ECO:0000256" key="4">
    <source>
        <dbReference type="SAM" id="MobiDB-lite"/>
    </source>
</evidence>
<dbReference type="Gene3D" id="1.10.1710.10">
    <property type="entry name" value="ProQ/FinO domain"/>
    <property type="match status" value="1"/>
</dbReference>
<comment type="caution">
    <text evidence="6">The sequence shown here is derived from an EMBL/GenBank/DDBJ whole genome shotgun (WGS) entry which is preliminary data.</text>
</comment>